<dbReference type="GO" id="GO:0046872">
    <property type="term" value="F:metal ion binding"/>
    <property type="evidence" value="ECO:0007669"/>
    <property type="project" value="UniProtKB-KW"/>
</dbReference>
<dbReference type="PANTHER" id="PTHR37326">
    <property type="entry name" value="BLL3975 PROTEIN"/>
    <property type="match status" value="1"/>
</dbReference>
<comment type="caution">
    <text evidence="6">The sequence shown here is derived from an EMBL/GenBank/DDBJ whole genome shotgun (WGS) entry which is preliminary data.</text>
</comment>
<protein>
    <recommendedName>
        <fullName evidence="5">Succinylglutamate desuccinylase/Aspartoacylase catalytic domain-containing protein</fullName>
    </recommendedName>
</protein>
<sequence>MKTQHVTLESTGTGIEVSLCHHTFGPPSGRKALYIQAALHAGEVPGLLVIQHLLAALTRSEEDGRLLHQVTVSSWANPVGMNQHVMGHLSGRFDLDGTGNFDRNFVDLGPTITAAFGGPGQRAPSDSGVKAWLKQATMNLRASANPVEALKLQLLAAGFEHDAVLDLHCDKTAVMHVYSSWEFEERATALARCMGAPALILEDEAGGGTFDQAFRDAWRALKRLSISADSSTGFAAVVELRGQRDVSDELAAADASGLIDFLCSEGIATKAVDATVPTFHHEPKIFALNAVSHVAMPVAGLICWKRECGTSVERGETIAEIVRCDESLPARRASIVAPIAGVLIARAHLHLATPGQRIAMIAGNAVLPERIDGSLLHD</sequence>
<evidence type="ECO:0000256" key="2">
    <source>
        <dbReference type="ARBA" id="ARBA00022723"/>
    </source>
</evidence>
<dbReference type="Proteomes" id="UP000294200">
    <property type="component" value="Unassembled WGS sequence"/>
</dbReference>
<proteinExistence type="predicted"/>
<dbReference type="InterPro" id="IPR055438">
    <property type="entry name" value="AstE_AspA_cat"/>
</dbReference>
<evidence type="ECO:0000313" key="7">
    <source>
        <dbReference type="Proteomes" id="UP000294200"/>
    </source>
</evidence>
<feature type="domain" description="Succinylglutamate desuccinylase/Aspartoacylase catalytic" evidence="5">
    <location>
        <begin position="31"/>
        <end position="257"/>
    </location>
</feature>
<comment type="cofactor">
    <cofactor evidence="1">
        <name>Zn(2+)</name>
        <dbReference type="ChEBI" id="CHEBI:29105"/>
    </cofactor>
</comment>
<dbReference type="SUPFAM" id="SSF53187">
    <property type="entry name" value="Zn-dependent exopeptidases"/>
    <property type="match status" value="1"/>
</dbReference>
<dbReference type="Gene3D" id="3.40.630.10">
    <property type="entry name" value="Zn peptidases"/>
    <property type="match status" value="1"/>
</dbReference>
<dbReference type="EMBL" id="MWML01000161">
    <property type="protein sequence ID" value="TCG05523.1"/>
    <property type="molecule type" value="Genomic_DNA"/>
</dbReference>
<evidence type="ECO:0000313" key="6">
    <source>
        <dbReference type="EMBL" id="TCG05523.1"/>
    </source>
</evidence>
<dbReference type="Pfam" id="PF24827">
    <property type="entry name" value="AstE_AspA_cat"/>
    <property type="match status" value="1"/>
</dbReference>
<reference evidence="6 7" key="1">
    <citation type="submission" date="2017-02" db="EMBL/GenBank/DDBJ databases">
        <title>Paraburkholderia sophoroidis sp. nov. and Paraburkholderia steynii sp. nov. rhizobial symbionts of the fynbos legume Hypocalyptus sophoroides.</title>
        <authorList>
            <person name="Steenkamp E.T."/>
            <person name="Beukes C.W."/>
            <person name="Van Zyl E."/>
            <person name="Avontuur J."/>
            <person name="Chan W.Y."/>
            <person name="Hassen A."/>
            <person name="Palmer M."/>
            <person name="Mthombeni L."/>
            <person name="Phalane F."/>
            <person name="Sereme K."/>
            <person name="Venter S.N."/>
        </authorList>
    </citation>
    <scope>NUCLEOTIDE SEQUENCE [LARGE SCALE GENOMIC DNA]</scope>
    <source>
        <strain evidence="6 7">HC1.1ba</strain>
    </source>
</reference>
<dbReference type="GO" id="GO:0016788">
    <property type="term" value="F:hydrolase activity, acting on ester bonds"/>
    <property type="evidence" value="ECO:0007669"/>
    <property type="project" value="InterPro"/>
</dbReference>
<keyword evidence="4" id="KW-0862">Zinc</keyword>
<keyword evidence="2" id="KW-0479">Metal-binding</keyword>
<dbReference type="PANTHER" id="PTHR37326:SF1">
    <property type="entry name" value="BLL3975 PROTEIN"/>
    <property type="match status" value="1"/>
</dbReference>
<evidence type="ECO:0000256" key="4">
    <source>
        <dbReference type="ARBA" id="ARBA00022833"/>
    </source>
</evidence>
<accession>A0A4R0X5S8</accession>
<dbReference type="AlphaFoldDB" id="A0A4R0X5S8"/>
<dbReference type="InterPro" id="IPR053138">
    <property type="entry name" value="N-alpha-Ac-DABA_deacetylase"/>
</dbReference>
<keyword evidence="3" id="KW-0378">Hydrolase</keyword>
<gene>
    <name evidence="6" type="ORF">BZM27_32985</name>
</gene>
<evidence type="ECO:0000256" key="1">
    <source>
        <dbReference type="ARBA" id="ARBA00001947"/>
    </source>
</evidence>
<name>A0A4R0X5S8_9BURK</name>
<organism evidence="6 7">
    <name type="scientific">Paraburkholderia steynii</name>
    <dbReference type="NCBI Taxonomy" id="1245441"/>
    <lineage>
        <taxon>Bacteria</taxon>
        <taxon>Pseudomonadati</taxon>
        <taxon>Pseudomonadota</taxon>
        <taxon>Betaproteobacteria</taxon>
        <taxon>Burkholderiales</taxon>
        <taxon>Burkholderiaceae</taxon>
        <taxon>Paraburkholderia</taxon>
    </lineage>
</organism>
<evidence type="ECO:0000259" key="5">
    <source>
        <dbReference type="Pfam" id="PF24827"/>
    </source>
</evidence>
<evidence type="ECO:0000256" key="3">
    <source>
        <dbReference type="ARBA" id="ARBA00022801"/>
    </source>
</evidence>
<keyword evidence="7" id="KW-1185">Reference proteome</keyword>